<evidence type="ECO:0000313" key="4">
    <source>
        <dbReference type="Proteomes" id="UP000077563"/>
    </source>
</evidence>
<accession>A0A9X5KU98</accession>
<feature type="region of interest" description="Disordered" evidence="1">
    <location>
        <begin position="1516"/>
        <end position="1538"/>
    </location>
</feature>
<protein>
    <recommendedName>
        <fullName evidence="2">DUF4329 domain-containing protein</fullName>
    </recommendedName>
</protein>
<name>A0A9X5KU98_PSEMA</name>
<dbReference type="Proteomes" id="UP000077563">
    <property type="component" value="Unassembled WGS sequence"/>
</dbReference>
<dbReference type="Pfam" id="PF14220">
    <property type="entry name" value="DUF4329"/>
    <property type="match status" value="1"/>
</dbReference>
<organism evidence="3 4">
    <name type="scientific">Pseudomonas marginalis</name>
    <name type="common">Pseudomonas panacis</name>
    <dbReference type="NCBI Taxonomy" id="298"/>
    <lineage>
        <taxon>Bacteria</taxon>
        <taxon>Pseudomonadati</taxon>
        <taxon>Pseudomonadota</taxon>
        <taxon>Gammaproteobacteria</taxon>
        <taxon>Pseudomonadales</taxon>
        <taxon>Pseudomonadaceae</taxon>
        <taxon>Pseudomonas</taxon>
    </lineage>
</organism>
<feature type="region of interest" description="Disordered" evidence="1">
    <location>
        <begin position="1"/>
        <end position="21"/>
    </location>
</feature>
<dbReference type="EMBL" id="LKEG01000042">
    <property type="protein sequence ID" value="OAJ47954.1"/>
    <property type="molecule type" value="Genomic_DNA"/>
</dbReference>
<comment type="caution">
    <text evidence="3">The sequence shown here is derived from an EMBL/GenBank/DDBJ whole genome shotgun (WGS) entry which is preliminary data.</text>
</comment>
<feature type="domain" description="DUF4329" evidence="2">
    <location>
        <begin position="28"/>
        <end position="165"/>
    </location>
</feature>
<proteinExistence type="predicted"/>
<sequence>MPMENIPVNPPAARAELPPLSPPFVTPDDAARWAHERIARHSRDREYGGAIFKRGGRFYATEPVPDQHVMFDHALILPTDKNGDFVLPEGYTGEAYYHSHPLDPDEVARQNPGMTGSQVVIFQSLFSIPDMRFIVEHRKTARAHYLSGPNGSLLKYVSSDSTQEQTLYQQWTGKLPIEQSSVFENLIWLLAEAGELRVIEPIAEWGGVRGKVTRAWKVGKPVALPGTVREQPAFTQVFGRAELAVLSALANAPTAVPARTMGVVLKHTQSDGYVATYPQATGQPLFALDGLFPKRPDGKPRFPSQWRLEAIYYTSRPDETAFPKREPWLYAHFFTPAEMVAAITQSRLTAGIQDKARGLALYMKAEDGALLRFKLPGGAEHTRLALVQSDGVLNDNGAQAALLAGTLTPREYVRRVLAVGDLSVVQPGELWRYEGRVDDRSTLLTSFYEVALSRSFLSDVDAAAHAHEQIGYRRDRYYGGYVLKGEDGRFVITEPLESDANPFDKPLFFPAGGKGPLIPPELYQLHGRYGSHPALSMVDPAWVELRGWTRDDAMINMQAFADDEIREVIRHKRVAFLSGGRDCLLAYTPSQTLVEQLLLQNVAPRAGGSRIREQMANGVITPAQWVIHLAEAGEIKVIEGSRLWGPRSVLHSDWSPNLPDAPRVGAPDYATFGAVFGSADDAARNLHARVHGRSLAHQSCFSFILRHPKSDEFVASQVVGVSARYALFNLNSVFASSEKPGDFRFPEGFVLHALFRSQQWQPTGLGAADSWLARYFVQPGDLYAALYDAKRRGEKYNAGQYLPIYFSTDEGALLRYVSLPFQLGGGGPLERNLEDTIAQLNSGAKTPVEFVRETAKRGQLTVLRTSQYWDKEGLVSPNWNGYSAMTRRRLGPTFASADDAARHAQALVGTVRQRAYGGVVLRLANGAFTATDPLAVPPQGFARNWIYPDEAISQGLYPGGASIVARYRSRLDVEVELLLAAAQKAVYKSMLPSAVLAYLLLHETQVKREYLFGPDGSILSYQRTDSAEEAALRSRLAPLNAVRGDYTDNLVEQQIRQGTLLPTEFVTEVAKAGDLRVISGSVLWGPARLLVDTFVWNVEQPPAREIRQALADPPCSPLYTRAIDAVRALQLGSTTPAQLTFGYVLKSAKKQRYMATAPLARESFVKLEQVWVAGQLPQGYVWDGLYLQAPTVQASSLEGEMAKHFFWPQEVVNALSAAKRFGNGRVLTLYLMCADGALLQYDFERSALLFEMLNQAPRLRASLLDGSLKMQDYVRSLAARGDMQVWVRSPIWASVGKVGLDWSPKVVTGHSGSGPYAHLFCDALYFYADDAARSAQKRVGRFNGIEYLGAVLVPPDESGFVALEPVEDRSLPFPGSLARLFRLAGFGLNLTNAYALYFYNIAAIQAFYKVIPSTTSLEAKDLRLLKRFASLDDWRRYVSIVRTNLPVAESCYLVCREGALLKYVPGHTQEESALLGPGLAPDPSVLVERMRRVGNLSVLETDDFWTRRGVLGPDWPHNGVQSLPDTDDMLYGRDKDEL</sequence>
<reference evidence="3 4" key="1">
    <citation type="submission" date="2015-09" db="EMBL/GenBank/DDBJ databases">
        <title>Genome sequence of Pseudomonas marginalis ICMP 3553.</title>
        <authorList>
            <person name="Visnovsky S."/>
            <person name="Lu A."/>
            <person name="Panda P."/>
            <person name="Pitman A."/>
        </authorList>
    </citation>
    <scope>NUCLEOTIDE SEQUENCE [LARGE SCALE GENOMIC DNA]</scope>
    <source>
        <strain evidence="3 4">ICMP 3553</strain>
    </source>
</reference>
<dbReference type="InterPro" id="IPR025479">
    <property type="entry name" value="DUF4329"/>
</dbReference>
<gene>
    <name evidence="3" type="ORF">AO064_11205</name>
</gene>
<evidence type="ECO:0000259" key="2">
    <source>
        <dbReference type="Pfam" id="PF14220"/>
    </source>
</evidence>
<evidence type="ECO:0000313" key="3">
    <source>
        <dbReference type="EMBL" id="OAJ47954.1"/>
    </source>
</evidence>
<evidence type="ECO:0000256" key="1">
    <source>
        <dbReference type="SAM" id="MobiDB-lite"/>
    </source>
</evidence>